<dbReference type="EMBL" id="PDCK01000044">
    <property type="protein sequence ID" value="PRQ22787.1"/>
    <property type="molecule type" value="Genomic_DNA"/>
</dbReference>
<dbReference type="OMA" id="CEIEKIS"/>
<organism evidence="4 5">
    <name type="scientific">Rosa chinensis</name>
    <name type="common">China rose</name>
    <dbReference type="NCBI Taxonomy" id="74649"/>
    <lineage>
        <taxon>Eukaryota</taxon>
        <taxon>Viridiplantae</taxon>
        <taxon>Streptophyta</taxon>
        <taxon>Embryophyta</taxon>
        <taxon>Tracheophyta</taxon>
        <taxon>Spermatophyta</taxon>
        <taxon>Magnoliopsida</taxon>
        <taxon>eudicotyledons</taxon>
        <taxon>Gunneridae</taxon>
        <taxon>Pentapetalae</taxon>
        <taxon>rosids</taxon>
        <taxon>fabids</taxon>
        <taxon>Rosales</taxon>
        <taxon>Rosaceae</taxon>
        <taxon>Rosoideae</taxon>
        <taxon>Rosoideae incertae sedis</taxon>
        <taxon>Rosa</taxon>
    </lineage>
</organism>
<evidence type="ECO:0000313" key="4">
    <source>
        <dbReference type="EMBL" id="PRQ22787.1"/>
    </source>
</evidence>
<dbReference type="Gramene" id="PRQ22787">
    <property type="protein sequence ID" value="PRQ22787"/>
    <property type="gene ID" value="RchiOBHm_Chr6g0254071"/>
</dbReference>
<dbReference type="PIRSF" id="PIRSF015417">
    <property type="entry name" value="T31B5_30_vWA"/>
    <property type="match status" value="1"/>
</dbReference>
<evidence type="ECO:0000259" key="2">
    <source>
        <dbReference type="Pfam" id="PF11443"/>
    </source>
</evidence>
<gene>
    <name evidence="4" type="ORF">RchiOBHm_Chr6g0254071</name>
</gene>
<dbReference type="PANTHER" id="PTHR31373">
    <property type="entry name" value="OS06G0652100 PROTEIN"/>
    <property type="match status" value="1"/>
</dbReference>
<protein>
    <submittedName>
        <fullName evidence="4">Uncharacterized protein</fullName>
    </submittedName>
</protein>
<dbReference type="InterPro" id="IPR058580">
    <property type="entry name" value="DUF2828"/>
</dbReference>
<dbReference type="InterPro" id="IPR056690">
    <property type="entry name" value="DUF7788"/>
</dbReference>
<dbReference type="Pfam" id="PF25043">
    <property type="entry name" value="DUF7788"/>
    <property type="match status" value="1"/>
</dbReference>
<dbReference type="AlphaFoldDB" id="A0A2P6PLH8"/>
<dbReference type="InterPro" id="IPR011205">
    <property type="entry name" value="UCP015417_vWA"/>
</dbReference>
<feature type="region of interest" description="Disordered" evidence="1">
    <location>
        <begin position="1"/>
        <end position="21"/>
    </location>
</feature>
<feature type="domain" description="DUF7788" evidence="3">
    <location>
        <begin position="398"/>
        <end position="534"/>
    </location>
</feature>
<sequence>MAPASSLLGPPALRQPKPTFHHPSTPISRFSTYQHLAEGQYLESSLPPLDPCTKFLLEAIAHPKSRSDYNYDYDYDEQPKDLAHYQGEAWKHDPLTTLKLICSLRMTGKLNEDRFYKVMLWVHNNHPLTMSLNVVAFGGLGMFKDLLGLLYRVLEDSIEKPNNEYSRWNYDYSREEETSTNKEGIDNNSRAKTAVERYQNDSDYRNFHDRISEMFAELLRSDLRFLESGEVEKISFASKFCPSVNSSYDKATLICENIARRMFPKHWYEEYKDVEEAHYAYRVRERLRKQVLIPLRKALKLSSVEMKNTLAFENSKAFNGLKIYKEISNHGYLKGSKLLFQKCMKLVEMFGNPSIGDGLKLPNDIVASLMSKEHSDEIVERQWRKLVQELSNQGKLRNCLAVCDLPLNMRGTYKETACISLGLLISELSENPWKGKVFSFNETPTLQKIEGDDLESKCEFMRHNIGCGDKVDFFKIYNQVLQIAIEQKLSNEQLPKRIFVLTYRDFEAASKNNWAEDYKEAWTNYRRRGYANVPLVEARTQYKKKGYKTLPHILFWNLKNSIAEPEIICSPVNNKCGGLIITGLSNCLISMFLVGESDSRTYAPHVQAPYGIGSLSILKFLPKAEDVMKSVFLRDELLKNLLILD</sequence>
<reference evidence="4 5" key="1">
    <citation type="journal article" date="2018" name="Nat. Genet.">
        <title>The Rosa genome provides new insights in the design of modern roses.</title>
        <authorList>
            <person name="Bendahmane M."/>
        </authorList>
    </citation>
    <scope>NUCLEOTIDE SEQUENCE [LARGE SCALE GENOMIC DNA]</scope>
    <source>
        <strain evidence="5">cv. Old Blush</strain>
    </source>
</reference>
<proteinExistence type="predicted"/>
<evidence type="ECO:0000313" key="5">
    <source>
        <dbReference type="Proteomes" id="UP000238479"/>
    </source>
</evidence>
<dbReference type="OrthoDB" id="1153517at2759"/>
<evidence type="ECO:0000256" key="1">
    <source>
        <dbReference type="SAM" id="MobiDB-lite"/>
    </source>
</evidence>
<dbReference type="PANTHER" id="PTHR31373:SF17">
    <property type="entry name" value="OS06G0652100 PROTEIN"/>
    <property type="match status" value="1"/>
</dbReference>
<dbReference type="Proteomes" id="UP000238479">
    <property type="component" value="Chromosome 6"/>
</dbReference>
<name>A0A2P6PLH8_ROSCH</name>
<keyword evidence="5" id="KW-1185">Reference proteome</keyword>
<feature type="domain" description="DUF2828" evidence="2">
    <location>
        <begin position="73"/>
        <end position="396"/>
    </location>
</feature>
<evidence type="ECO:0000259" key="3">
    <source>
        <dbReference type="Pfam" id="PF25043"/>
    </source>
</evidence>
<dbReference type="Pfam" id="PF11443">
    <property type="entry name" value="DUF2828"/>
    <property type="match status" value="1"/>
</dbReference>
<accession>A0A2P6PLH8</accession>
<comment type="caution">
    <text evidence="4">The sequence shown here is derived from an EMBL/GenBank/DDBJ whole genome shotgun (WGS) entry which is preliminary data.</text>
</comment>